<proteinExistence type="predicted"/>
<dbReference type="PANTHER" id="PTHR43244">
    <property type="match status" value="1"/>
</dbReference>
<dbReference type="PANTHER" id="PTHR43244:SF1">
    <property type="entry name" value="5,10-METHYLENETETRAHYDROMETHANOPTERIN REDUCTASE"/>
    <property type="match status" value="1"/>
</dbReference>
<evidence type="ECO:0000313" key="3">
    <source>
        <dbReference type="EMBL" id="NYI45782.1"/>
    </source>
</evidence>
<evidence type="ECO:0000256" key="1">
    <source>
        <dbReference type="ARBA" id="ARBA00023002"/>
    </source>
</evidence>
<dbReference type="InterPro" id="IPR019951">
    <property type="entry name" value="F420_OxRdatse_Rv3520c_pred"/>
</dbReference>
<sequence length="361" mass="39008">MSTAPTDRIKLGMVVDYAGGFDETVELMLAYEQAGLELAAIPEAYSFDGVSQLGYLAAKTERLELLSAIFQIYSRTPALLAMTAAGLDFVSGGRFTLGLGASGPQVVEGFHGVKYDAQLGRTREVVDICRQVWRREPVVHRGKNYTVPLTREDGGSGLGKPLKLINHPVRSEIPVSIAALGEKNVALVAEIAEGWQPLFFHPLKAQQAWGDALAAGFEKRDPALGELDIQLQVNFHVGEPPAEVVQKVRDQLALYIGGMGARDKNFYNQLTCRYGYEDEAKEIQDLYLAGQKAEAAATVPQDLVEAVTLMGDEASIAGQVEEFRAAGVRTFLVNPMAADPADRVAHVRSLAGILQSARVPA</sequence>
<dbReference type="Pfam" id="PF00296">
    <property type="entry name" value="Bac_luciferase"/>
    <property type="match status" value="1"/>
</dbReference>
<dbReference type="InterPro" id="IPR011251">
    <property type="entry name" value="Luciferase-like_dom"/>
</dbReference>
<gene>
    <name evidence="3" type="ORF">BJ993_002862</name>
</gene>
<accession>A0A7Z0CPG4</accession>
<feature type="domain" description="Luciferase-like" evidence="2">
    <location>
        <begin position="18"/>
        <end position="329"/>
    </location>
</feature>
<keyword evidence="1" id="KW-0560">Oxidoreductase</keyword>
<evidence type="ECO:0000313" key="4">
    <source>
        <dbReference type="Proteomes" id="UP000562045"/>
    </source>
</evidence>
<dbReference type="GO" id="GO:0016705">
    <property type="term" value="F:oxidoreductase activity, acting on paired donors, with incorporation or reduction of molecular oxygen"/>
    <property type="evidence" value="ECO:0007669"/>
    <property type="project" value="InterPro"/>
</dbReference>
<reference evidence="3 4" key="1">
    <citation type="submission" date="2020-07" db="EMBL/GenBank/DDBJ databases">
        <title>Sequencing the genomes of 1000 actinobacteria strains.</title>
        <authorList>
            <person name="Klenk H.-P."/>
        </authorList>
    </citation>
    <scope>NUCLEOTIDE SEQUENCE [LARGE SCALE GENOMIC DNA]</scope>
    <source>
        <strain evidence="3 4">DSM 15131</strain>
    </source>
</reference>
<dbReference type="EMBL" id="JACBZM010000001">
    <property type="protein sequence ID" value="NYI45782.1"/>
    <property type="molecule type" value="Genomic_DNA"/>
</dbReference>
<dbReference type="CDD" id="cd01097">
    <property type="entry name" value="Tetrahydromethanopterin_reductase"/>
    <property type="match status" value="1"/>
</dbReference>
<comment type="caution">
    <text evidence="3">The sequence shown here is derived from an EMBL/GenBank/DDBJ whole genome shotgun (WGS) entry which is preliminary data.</text>
</comment>
<dbReference type="SUPFAM" id="SSF51679">
    <property type="entry name" value="Bacterial luciferase-like"/>
    <property type="match status" value="1"/>
</dbReference>
<dbReference type="InterPro" id="IPR036661">
    <property type="entry name" value="Luciferase-like_sf"/>
</dbReference>
<dbReference type="InterPro" id="IPR050564">
    <property type="entry name" value="F420-G6PD/mer"/>
</dbReference>
<dbReference type="RefSeq" id="WP_257026889.1">
    <property type="nucleotide sequence ID" value="NZ_JACBZM010000001.1"/>
</dbReference>
<dbReference type="NCBIfam" id="TIGR03559">
    <property type="entry name" value="F420_Rv3520c"/>
    <property type="match status" value="1"/>
</dbReference>
<protein>
    <submittedName>
        <fullName evidence="3">F420-dependent oxidoreductase-like protein</fullName>
    </submittedName>
</protein>
<evidence type="ECO:0000259" key="2">
    <source>
        <dbReference type="Pfam" id="PF00296"/>
    </source>
</evidence>
<dbReference type="AlphaFoldDB" id="A0A7Z0CPG4"/>
<dbReference type="Proteomes" id="UP000562045">
    <property type="component" value="Unassembled WGS sequence"/>
</dbReference>
<name>A0A7Z0CPG4_9ACTN</name>
<dbReference type="Gene3D" id="3.20.20.30">
    <property type="entry name" value="Luciferase-like domain"/>
    <property type="match status" value="1"/>
</dbReference>
<organism evidence="3 4">
    <name type="scientific">Nocardioides aromaticivorans</name>
    <dbReference type="NCBI Taxonomy" id="200618"/>
    <lineage>
        <taxon>Bacteria</taxon>
        <taxon>Bacillati</taxon>
        <taxon>Actinomycetota</taxon>
        <taxon>Actinomycetes</taxon>
        <taxon>Propionibacteriales</taxon>
        <taxon>Nocardioidaceae</taxon>
        <taxon>Nocardioides</taxon>
    </lineage>
</organism>